<dbReference type="GO" id="GO:0055085">
    <property type="term" value="P:transmembrane transport"/>
    <property type="evidence" value="ECO:0007669"/>
    <property type="project" value="InterPro"/>
</dbReference>
<dbReference type="AlphaFoldDB" id="A0A2A9ENS8"/>
<evidence type="ECO:0000256" key="1">
    <source>
        <dbReference type="ARBA" id="ARBA00004141"/>
    </source>
</evidence>
<keyword evidence="5 7" id="KW-1133">Transmembrane helix</keyword>
<reference evidence="8 9" key="1">
    <citation type="submission" date="2017-10" db="EMBL/GenBank/DDBJ databases">
        <title>Sequencing the genomes of 1000 actinobacteria strains.</title>
        <authorList>
            <person name="Klenk H.-P."/>
        </authorList>
    </citation>
    <scope>NUCLEOTIDE SEQUENCE [LARGE SCALE GENOMIC DNA]</scope>
    <source>
        <strain evidence="8 9">DSM 21838</strain>
    </source>
</reference>
<proteinExistence type="predicted"/>
<evidence type="ECO:0000256" key="5">
    <source>
        <dbReference type="ARBA" id="ARBA00022989"/>
    </source>
</evidence>
<evidence type="ECO:0000256" key="7">
    <source>
        <dbReference type="SAM" id="Phobius"/>
    </source>
</evidence>
<sequence length="307" mass="31401">MAGVLTGFATLAIVVTLGYALARWGVLGEGADTVLSRLTFFAATPALMFRTVAAAEVGDVFSAAALVNVLTALALAAAYTLVCAVLLRQRGAELTLGALTASYVNAGNLGIPLLVFAVGDAAAIAPVLLLQLLVMVPVSFSLLDAQTGRRGVSLTQTVTMPVRNPLVIGVLLGLVVSLTGVRVPQVLALPVDMVADLAIPAMLITFGVSLHGAPLPGRGEVRAPLWTAVVLKNLGGPLLAYLLGAHAFGLTGKELLAPVIVAALPTAQNVFVYAMRYGRAVPMVRDVILVTTIGCVPVVVALVGVLG</sequence>
<protein>
    <recommendedName>
        <fullName evidence="10">AEC family transporter</fullName>
    </recommendedName>
</protein>
<keyword evidence="3" id="KW-1003">Cell membrane</keyword>
<dbReference type="EMBL" id="PDJI01000004">
    <property type="protein sequence ID" value="PFG40246.1"/>
    <property type="molecule type" value="Genomic_DNA"/>
</dbReference>
<evidence type="ECO:0000256" key="4">
    <source>
        <dbReference type="ARBA" id="ARBA00022692"/>
    </source>
</evidence>
<evidence type="ECO:0008006" key="10">
    <source>
        <dbReference type="Google" id="ProtNLM"/>
    </source>
</evidence>
<feature type="transmembrane region" description="Helical" evidence="7">
    <location>
        <begin position="255"/>
        <end position="275"/>
    </location>
</feature>
<keyword evidence="2" id="KW-0813">Transport</keyword>
<accession>A0A2A9ENS8</accession>
<dbReference type="Proteomes" id="UP000222106">
    <property type="component" value="Unassembled WGS sequence"/>
</dbReference>
<evidence type="ECO:0000313" key="8">
    <source>
        <dbReference type="EMBL" id="PFG40246.1"/>
    </source>
</evidence>
<dbReference type="RefSeq" id="WP_098484202.1">
    <property type="nucleotide sequence ID" value="NZ_PDJI01000004.1"/>
</dbReference>
<feature type="transmembrane region" description="Helical" evidence="7">
    <location>
        <begin position="164"/>
        <end position="181"/>
    </location>
</feature>
<dbReference type="PANTHER" id="PTHR36838">
    <property type="entry name" value="AUXIN EFFLUX CARRIER FAMILY PROTEIN"/>
    <property type="match status" value="1"/>
</dbReference>
<evidence type="ECO:0000256" key="3">
    <source>
        <dbReference type="ARBA" id="ARBA00022475"/>
    </source>
</evidence>
<keyword evidence="9" id="KW-1185">Reference proteome</keyword>
<feature type="transmembrane region" description="Helical" evidence="7">
    <location>
        <begin position="193"/>
        <end position="213"/>
    </location>
</feature>
<dbReference type="PANTHER" id="PTHR36838:SF3">
    <property type="entry name" value="TRANSPORTER AUXIN EFFLUX CARRIER EC FAMILY"/>
    <property type="match status" value="1"/>
</dbReference>
<comment type="subcellular location">
    <subcellularLocation>
        <location evidence="1">Membrane</location>
        <topology evidence="1">Multi-pass membrane protein</topology>
    </subcellularLocation>
</comment>
<dbReference type="GO" id="GO:0016020">
    <property type="term" value="C:membrane"/>
    <property type="evidence" value="ECO:0007669"/>
    <property type="project" value="UniProtKB-SubCell"/>
</dbReference>
<feature type="transmembrane region" description="Helical" evidence="7">
    <location>
        <begin position="225"/>
        <end position="243"/>
    </location>
</feature>
<evidence type="ECO:0000313" key="9">
    <source>
        <dbReference type="Proteomes" id="UP000222106"/>
    </source>
</evidence>
<name>A0A2A9ENS8_9MICO</name>
<dbReference type="InterPro" id="IPR004776">
    <property type="entry name" value="Mem_transp_PIN-like"/>
</dbReference>
<feature type="transmembrane region" description="Helical" evidence="7">
    <location>
        <begin position="60"/>
        <end position="87"/>
    </location>
</feature>
<feature type="transmembrane region" description="Helical" evidence="7">
    <location>
        <begin position="287"/>
        <end position="306"/>
    </location>
</feature>
<gene>
    <name evidence="8" type="ORF">ATJ97_2770</name>
</gene>
<feature type="transmembrane region" description="Helical" evidence="7">
    <location>
        <begin position="94"/>
        <end position="117"/>
    </location>
</feature>
<evidence type="ECO:0000256" key="2">
    <source>
        <dbReference type="ARBA" id="ARBA00022448"/>
    </source>
</evidence>
<keyword evidence="4 7" id="KW-0812">Transmembrane</keyword>
<feature type="transmembrane region" description="Helical" evidence="7">
    <location>
        <begin position="123"/>
        <end position="143"/>
    </location>
</feature>
<keyword evidence="6 7" id="KW-0472">Membrane</keyword>
<dbReference type="OrthoDB" id="5405318at2"/>
<comment type="caution">
    <text evidence="8">The sequence shown here is derived from an EMBL/GenBank/DDBJ whole genome shotgun (WGS) entry which is preliminary data.</text>
</comment>
<organism evidence="8 9">
    <name type="scientific">Georgenia soli</name>
    <dbReference type="NCBI Taxonomy" id="638953"/>
    <lineage>
        <taxon>Bacteria</taxon>
        <taxon>Bacillati</taxon>
        <taxon>Actinomycetota</taxon>
        <taxon>Actinomycetes</taxon>
        <taxon>Micrococcales</taxon>
        <taxon>Bogoriellaceae</taxon>
        <taxon>Georgenia</taxon>
    </lineage>
</organism>
<dbReference type="Pfam" id="PF03547">
    <property type="entry name" value="Mem_trans"/>
    <property type="match status" value="2"/>
</dbReference>
<evidence type="ECO:0000256" key="6">
    <source>
        <dbReference type="ARBA" id="ARBA00023136"/>
    </source>
</evidence>